<accession>A0A8H7WG04</accession>
<sequence>MVSNDSDLHFTATGQPMPPYKPSAWANACLWGEQAPNHPPFRFTDQSLIPVIVRVARSDNDMVASRPTRRTSKLSSLVRGLRSSNPKNSNIKVVRMPRSEYRKHFARDKNNVYVGTEPERMWTIEELDEEFGMYQDLPPPLWSMVESDGRIFMEDVDGWGEKEGMRSSHLSL</sequence>
<name>A0A8H7WG04_9HELO</name>
<reference evidence="1" key="1">
    <citation type="submission" date="2021-02" db="EMBL/GenBank/DDBJ databases">
        <title>Genome sequence Cadophora malorum strain M34.</title>
        <authorList>
            <person name="Stefanovic E."/>
            <person name="Vu D."/>
            <person name="Scully C."/>
            <person name="Dijksterhuis J."/>
            <person name="Roader J."/>
            <person name="Houbraken J."/>
        </authorList>
    </citation>
    <scope>NUCLEOTIDE SEQUENCE</scope>
    <source>
        <strain evidence="1">M34</strain>
    </source>
</reference>
<dbReference type="EMBL" id="JAFJYH010000023">
    <property type="protein sequence ID" value="KAG4424228.1"/>
    <property type="molecule type" value="Genomic_DNA"/>
</dbReference>
<gene>
    <name evidence="1" type="ORF">IFR04_002632</name>
</gene>
<dbReference type="OrthoDB" id="4158258at2759"/>
<evidence type="ECO:0000313" key="2">
    <source>
        <dbReference type="Proteomes" id="UP000664132"/>
    </source>
</evidence>
<organism evidence="1 2">
    <name type="scientific">Cadophora malorum</name>
    <dbReference type="NCBI Taxonomy" id="108018"/>
    <lineage>
        <taxon>Eukaryota</taxon>
        <taxon>Fungi</taxon>
        <taxon>Dikarya</taxon>
        <taxon>Ascomycota</taxon>
        <taxon>Pezizomycotina</taxon>
        <taxon>Leotiomycetes</taxon>
        <taxon>Helotiales</taxon>
        <taxon>Ploettnerulaceae</taxon>
        <taxon>Cadophora</taxon>
    </lineage>
</organism>
<comment type="caution">
    <text evidence="1">The sequence shown here is derived from an EMBL/GenBank/DDBJ whole genome shotgun (WGS) entry which is preliminary data.</text>
</comment>
<dbReference type="AlphaFoldDB" id="A0A8H7WG04"/>
<dbReference type="Proteomes" id="UP000664132">
    <property type="component" value="Unassembled WGS sequence"/>
</dbReference>
<protein>
    <submittedName>
        <fullName evidence="1">Uncharacterized protein</fullName>
    </submittedName>
</protein>
<evidence type="ECO:0000313" key="1">
    <source>
        <dbReference type="EMBL" id="KAG4424228.1"/>
    </source>
</evidence>
<keyword evidence="2" id="KW-1185">Reference proteome</keyword>
<proteinExistence type="predicted"/>